<protein>
    <recommendedName>
        <fullName evidence="3">Nucleoside-diphosphate kinase</fullName>
    </recommendedName>
</protein>
<reference evidence="1" key="1">
    <citation type="submission" date="2023-01" db="EMBL/GenBank/DDBJ databases">
        <title>Metagenome sequencing of chrysophaentin producing Chrysophaeum taylorii.</title>
        <authorList>
            <person name="Davison J."/>
            <person name="Bewley C."/>
        </authorList>
    </citation>
    <scope>NUCLEOTIDE SEQUENCE</scope>
    <source>
        <strain evidence="1">NIES-1699</strain>
    </source>
</reference>
<comment type="caution">
    <text evidence="1">The sequence shown here is derived from an EMBL/GenBank/DDBJ whole genome shotgun (WGS) entry which is preliminary data.</text>
</comment>
<dbReference type="InterPro" id="IPR036850">
    <property type="entry name" value="NDK-like_dom_sf"/>
</dbReference>
<dbReference type="Gene3D" id="3.30.70.141">
    <property type="entry name" value="Nucleoside diphosphate kinase-like domain"/>
    <property type="match status" value="1"/>
</dbReference>
<name>A0AAD7U4Q2_9STRA</name>
<dbReference type="EMBL" id="JAQMWT010000682">
    <property type="protein sequence ID" value="KAJ8598241.1"/>
    <property type="molecule type" value="Genomic_DNA"/>
</dbReference>
<proteinExistence type="predicted"/>
<evidence type="ECO:0000313" key="2">
    <source>
        <dbReference type="Proteomes" id="UP001230188"/>
    </source>
</evidence>
<organism evidence="1 2">
    <name type="scientific">Chrysophaeum taylorii</name>
    <dbReference type="NCBI Taxonomy" id="2483200"/>
    <lineage>
        <taxon>Eukaryota</taxon>
        <taxon>Sar</taxon>
        <taxon>Stramenopiles</taxon>
        <taxon>Ochrophyta</taxon>
        <taxon>Pelagophyceae</taxon>
        <taxon>Pelagomonadales</taxon>
        <taxon>Pelagomonadaceae</taxon>
        <taxon>Chrysophaeum</taxon>
    </lineage>
</organism>
<gene>
    <name evidence="1" type="ORF">CTAYLR_005489</name>
</gene>
<keyword evidence="2" id="KW-1185">Reference proteome</keyword>
<dbReference type="SUPFAM" id="SSF54919">
    <property type="entry name" value="Nucleoside diphosphate kinase, NDK"/>
    <property type="match status" value="1"/>
</dbReference>
<evidence type="ECO:0008006" key="3">
    <source>
        <dbReference type="Google" id="ProtNLM"/>
    </source>
</evidence>
<dbReference type="Proteomes" id="UP001230188">
    <property type="component" value="Unassembled WGS sequence"/>
</dbReference>
<dbReference type="AlphaFoldDB" id="A0AAD7U4Q2"/>
<sequence length="383" mass="40072">MFVRAAMPTLGRVAPVAVASSLTLATCAQTEGESSTKALYAVALGAGAAAAGALYASSTRCASIEDRIGALEVKAAQKESSAFVFVKPHAVTDPVKALVKEKLCAAGVSVVSEGDIPGPVIDEKMYIDNHYGAIAEKAVVLKPAQLSPSSKAIAEFEKTFGIAWSDALAKGLVFNARDACAKLGIDGDDLDKKWSTLKRGVTLIKFGGGFYCGRVDGLFVINGFYMSMRGKFTKPDASIHYYLVEWPTASLSWEDFRGKVLGGTNPHEAAPGSLRKLIADDWKKLGLSAVPDTGDNGVHASASPFEALAERMNWTGAALDADTYGKGLLAAGVPAKTIANWTSDPVVNLPGGAKGSLFDALEDLDSNECLAKAVSLAKLNPPK</sequence>
<accession>A0AAD7U4Q2</accession>
<evidence type="ECO:0000313" key="1">
    <source>
        <dbReference type="EMBL" id="KAJ8598241.1"/>
    </source>
</evidence>